<evidence type="ECO:0000259" key="4">
    <source>
        <dbReference type="Pfam" id="PF05191"/>
    </source>
</evidence>
<accession>A0A381PVP4</accession>
<organism evidence="5">
    <name type="scientific">marine metagenome</name>
    <dbReference type="NCBI Taxonomy" id="408172"/>
    <lineage>
        <taxon>unclassified sequences</taxon>
        <taxon>metagenomes</taxon>
        <taxon>ecological metagenomes</taxon>
    </lineage>
</organism>
<protein>
    <recommendedName>
        <fullName evidence="4">Adenylate kinase active site lid domain-containing protein</fullName>
    </recommendedName>
</protein>
<dbReference type="GO" id="GO:0004017">
    <property type="term" value="F:AMP kinase activity"/>
    <property type="evidence" value="ECO:0007669"/>
    <property type="project" value="InterPro"/>
</dbReference>
<name>A0A381PVP4_9ZZZZ</name>
<proteinExistence type="inferred from homology"/>
<dbReference type="EMBL" id="UINC01001111">
    <property type="protein sequence ID" value="SUZ71115.1"/>
    <property type="molecule type" value="Genomic_DNA"/>
</dbReference>
<dbReference type="NCBIfam" id="TIGR01351">
    <property type="entry name" value="adk"/>
    <property type="match status" value="1"/>
</dbReference>
<dbReference type="Pfam" id="PF00406">
    <property type="entry name" value="ADK"/>
    <property type="match status" value="1"/>
</dbReference>
<dbReference type="Gene3D" id="3.40.50.300">
    <property type="entry name" value="P-loop containing nucleotide triphosphate hydrolases"/>
    <property type="match status" value="1"/>
</dbReference>
<evidence type="ECO:0000256" key="3">
    <source>
        <dbReference type="ARBA" id="ARBA00022777"/>
    </source>
</evidence>
<evidence type="ECO:0000313" key="5">
    <source>
        <dbReference type="EMBL" id="SUZ71115.1"/>
    </source>
</evidence>
<evidence type="ECO:0000256" key="1">
    <source>
        <dbReference type="ARBA" id="ARBA00022679"/>
    </source>
</evidence>
<dbReference type="Pfam" id="PF05191">
    <property type="entry name" value="ADK_lid"/>
    <property type="match status" value="1"/>
</dbReference>
<dbReference type="NCBIfam" id="NF011100">
    <property type="entry name" value="PRK14527.1"/>
    <property type="match status" value="1"/>
</dbReference>
<keyword evidence="3" id="KW-0418">Kinase</keyword>
<feature type="domain" description="Adenylate kinase active site lid" evidence="4">
    <location>
        <begin position="127"/>
        <end position="162"/>
    </location>
</feature>
<dbReference type="GO" id="GO:0005524">
    <property type="term" value="F:ATP binding"/>
    <property type="evidence" value="ECO:0007669"/>
    <property type="project" value="InterPro"/>
</dbReference>
<dbReference type="InterPro" id="IPR000850">
    <property type="entry name" value="Adenylat/UMP-CMP_kin"/>
</dbReference>
<sequence length="213" mass="23609">MRLILLGPPGAGKGTQAKMLKEKFQIPQISTGDILRQAVKDNTELGARAKTVMDAGQLVPDDVVISLIKERIRQKDCKAGFILDGFPRNIAQAEKLSETLVDMRLVIDNIIDLEVDEREVVERLTGRSTCSDCGAMFHQISCPPKVLGVCDGCSGKLAQRPDDNRETIRERLKVYLGSTAPLKEFYMKQGNLKTVEAKGSVEEIFSRVCEMIE</sequence>
<dbReference type="NCBIfam" id="NF001380">
    <property type="entry name" value="PRK00279.1-2"/>
    <property type="match status" value="1"/>
</dbReference>
<dbReference type="InterPro" id="IPR033690">
    <property type="entry name" value="Adenylat_kinase_CS"/>
</dbReference>
<dbReference type="CDD" id="cd01428">
    <property type="entry name" value="ADK"/>
    <property type="match status" value="1"/>
</dbReference>
<evidence type="ECO:0000256" key="2">
    <source>
        <dbReference type="ARBA" id="ARBA00022741"/>
    </source>
</evidence>
<keyword evidence="1" id="KW-0808">Transferase</keyword>
<dbReference type="PROSITE" id="PS00113">
    <property type="entry name" value="ADENYLATE_KINASE"/>
    <property type="match status" value="1"/>
</dbReference>
<dbReference type="SUPFAM" id="SSF52540">
    <property type="entry name" value="P-loop containing nucleoside triphosphate hydrolases"/>
    <property type="match status" value="1"/>
</dbReference>
<keyword evidence="2" id="KW-0547">Nucleotide-binding</keyword>
<dbReference type="InterPro" id="IPR006259">
    <property type="entry name" value="Adenyl_kin_sub"/>
</dbReference>
<dbReference type="InterPro" id="IPR027417">
    <property type="entry name" value="P-loop_NTPase"/>
</dbReference>
<dbReference type="NCBIfam" id="NF001381">
    <property type="entry name" value="PRK00279.1-3"/>
    <property type="match status" value="1"/>
</dbReference>
<dbReference type="FunFam" id="3.40.50.300:FF:000106">
    <property type="entry name" value="Adenylate kinase mitochondrial"/>
    <property type="match status" value="1"/>
</dbReference>
<dbReference type="PANTHER" id="PTHR23359">
    <property type="entry name" value="NUCLEOTIDE KINASE"/>
    <property type="match status" value="1"/>
</dbReference>
<dbReference type="PRINTS" id="PR00094">
    <property type="entry name" value="ADENYLTKNASE"/>
</dbReference>
<dbReference type="AlphaFoldDB" id="A0A381PVP4"/>
<reference evidence="5" key="1">
    <citation type="submission" date="2018-05" db="EMBL/GenBank/DDBJ databases">
        <authorList>
            <person name="Lanie J.A."/>
            <person name="Ng W.-L."/>
            <person name="Kazmierczak K.M."/>
            <person name="Andrzejewski T.M."/>
            <person name="Davidsen T.M."/>
            <person name="Wayne K.J."/>
            <person name="Tettelin H."/>
            <person name="Glass J.I."/>
            <person name="Rusch D."/>
            <person name="Podicherti R."/>
            <person name="Tsui H.-C.T."/>
            <person name="Winkler M.E."/>
        </authorList>
    </citation>
    <scope>NUCLEOTIDE SEQUENCE</scope>
</reference>
<dbReference type="HAMAP" id="MF_00235">
    <property type="entry name" value="Adenylate_kinase_Adk"/>
    <property type="match status" value="1"/>
</dbReference>
<dbReference type="InterPro" id="IPR007862">
    <property type="entry name" value="Adenylate_kinase_lid-dom"/>
</dbReference>
<gene>
    <name evidence="5" type="ORF">METZ01_LOCUS23969</name>
</gene>